<evidence type="ECO:0000313" key="4">
    <source>
        <dbReference type="Proteomes" id="UP000813462"/>
    </source>
</evidence>
<dbReference type="Gene3D" id="3.80.10.10">
    <property type="entry name" value="Ribonuclease Inhibitor"/>
    <property type="match status" value="1"/>
</dbReference>
<dbReference type="EMBL" id="JAEACU010000003">
    <property type="protein sequence ID" value="KAH7536762.1"/>
    <property type="molecule type" value="Genomic_DNA"/>
</dbReference>
<dbReference type="PANTHER" id="PTHR33463:SF136">
    <property type="entry name" value="NB-ARC DOMAIN-CONTAINING PROTEIN"/>
    <property type="match status" value="1"/>
</dbReference>
<evidence type="ECO:0000256" key="1">
    <source>
        <dbReference type="ARBA" id="ARBA00022821"/>
    </source>
</evidence>
<dbReference type="Proteomes" id="UP000813462">
    <property type="component" value="Unassembled WGS sequence"/>
</dbReference>
<feature type="domain" description="Disease resistance protein At4g27190-like leucine-rich repeats" evidence="2">
    <location>
        <begin position="213"/>
        <end position="309"/>
    </location>
</feature>
<dbReference type="InterPro" id="IPR050905">
    <property type="entry name" value="Plant_NBS-LRR"/>
</dbReference>
<comment type="caution">
    <text evidence="3">The sequence shown here is derived from an EMBL/GenBank/DDBJ whole genome shotgun (WGS) entry which is preliminary data.</text>
</comment>
<dbReference type="AlphaFoldDB" id="A0A978VMI7"/>
<keyword evidence="1" id="KW-0611">Plant defense</keyword>
<sequence length="395" mass="45600">MNDYSLQVALPSLKDLKLSTLNSEKLLPDHPPENFNMQNLTNLKIHGCNSLKYLLSFAMARNIVQLEHLEVRGCSVMEDVLAINDKERMVKEEMLPNLEFLVLDDLPNLERFCSKSWAEFSSLARLRITNCPRLEIEDSIWKLPQLKRLILKLINVAQKAKWNCQYEIDHEDEVTDSLMDSWKKNNHPAGRAFQYLKYLVVLRCHTLKNLVPAFQALRILVVSKCHEMEYLLTPSTAKSLTQLRTMVIGKCERMIQIIADYNGSETEEGTKIVFDGLEELELYNLQNLRSFYSGSCVMRFPNLERVIFKYYPQMVSFCEGNISTPKLKKLILPSETEHLLDLGEEKFLKGAMDSGLDEDGELLLDHYEFSSFPVQQLEEGDINAAIRKLWLNNQG</sequence>
<evidence type="ECO:0000259" key="2">
    <source>
        <dbReference type="Pfam" id="PF23247"/>
    </source>
</evidence>
<dbReference type="Pfam" id="PF23247">
    <property type="entry name" value="LRR_RPS2"/>
    <property type="match status" value="2"/>
</dbReference>
<reference evidence="3" key="1">
    <citation type="journal article" date="2021" name="Front. Plant Sci.">
        <title>Chromosome-Scale Genome Assembly for Chinese Sour Jujube and Insights Into Its Genome Evolution and Domestication Signature.</title>
        <authorList>
            <person name="Shen L.-Y."/>
            <person name="Luo H."/>
            <person name="Wang X.-L."/>
            <person name="Wang X.-M."/>
            <person name="Qiu X.-J."/>
            <person name="Liu H."/>
            <person name="Zhou S.-S."/>
            <person name="Jia K.-H."/>
            <person name="Nie S."/>
            <person name="Bao Y.-T."/>
            <person name="Zhang R.-G."/>
            <person name="Yun Q.-Z."/>
            <person name="Chai Y.-H."/>
            <person name="Lu J.-Y."/>
            <person name="Li Y."/>
            <person name="Zhao S.-W."/>
            <person name="Mao J.-F."/>
            <person name="Jia S.-G."/>
            <person name="Mao Y.-M."/>
        </authorList>
    </citation>
    <scope>NUCLEOTIDE SEQUENCE</scope>
    <source>
        <strain evidence="3">AT0</strain>
        <tissue evidence="3">Leaf</tissue>
    </source>
</reference>
<dbReference type="PANTHER" id="PTHR33463">
    <property type="entry name" value="NB-ARC DOMAIN-CONTAINING PROTEIN-RELATED"/>
    <property type="match status" value="1"/>
</dbReference>
<dbReference type="InterPro" id="IPR032675">
    <property type="entry name" value="LRR_dom_sf"/>
</dbReference>
<protein>
    <recommendedName>
        <fullName evidence="2">Disease resistance protein At4g27190-like leucine-rich repeats domain-containing protein</fullName>
    </recommendedName>
</protein>
<dbReference type="InterPro" id="IPR057135">
    <property type="entry name" value="At4g27190-like_LRR"/>
</dbReference>
<feature type="domain" description="Disease resistance protein At4g27190-like leucine-rich repeats" evidence="2">
    <location>
        <begin position="13"/>
        <end position="135"/>
    </location>
</feature>
<name>A0A978VMI7_ZIZJJ</name>
<organism evidence="3 4">
    <name type="scientific">Ziziphus jujuba var. spinosa</name>
    <dbReference type="NCBI Taxonomy" id="714518"/>
    <lineage>
        <taxon>Eukaryota</taxon>
        <taxon>Viridiplantae</taxon>
        <taxon>Streptophyta</taxon>
        <taxon>Embryophyta</taxon>
        <taxon>Tracheophyta</taxon>
        <taxon>Spermatophyta</taxon>
        <taxon>Magnoliopsida</taxon>
        <taxon>eudicotyledons</taxon>
        <taxon>Gunneridae</taxon>
        <taxon>Pentapetalae</taxon>
        <taxon>rosids</taxon>
        <taxon>fabids</taxon>
        <taxon>Rosales</taxon>
        <taxon>Rhamnaceae</taxon>
        <taxon>Paliureae</taxon>
        <taxon>Ziziphus</taxon>
    </lineage>
</organism>
<dbReference type="SUPFAM" id="SSF52058">
    <property type="entry name" value="L domain-like"/>
    <property type="match status" value="1"/>
</dbReference>
<proteinExistence type="predicted"/>
<accession>A0A978VMI7</accession>
<evidence type="ECO:0000313" key="3">
    <source>
        <dbReference type="EMBL" id="KAH7536762.1"/>
    </source>
</evidence>
<gene>
    <name evidence="3" type="ORF">FEM48_Zijuj03G0020900</name>
</gene>